<dbReference type="RefSeq" id="WP_154527797.1">
    <property type="nucleotide sequence ID" value="NZ_JAXDZJ010000076.1"/>
</dbReference>
<evidence type="ECO:0000313" key="2">
    <source>
        <dbReference type="EMBL" id="MST54673.1"/>
    </source>
</evidence>
<name>A0A6L5Y907_9BACT</name>
<accession>A0A6L5Y907</accession>
<feature type="transmembrane region" description="Helical" evidence="1">
    <location>
        <begin position="19"/>
        <end position="36"/>
    </location>
</feature>
<keyword evidence="3" id="KW-1185">Reference proteome</keyword>
<protein>
    <submittedName>
        <fullName evidence="2">Uncharacterized protein</fullName>
    </submittedName>
</protein>
<reference evidence="2 3" key="1">
    <citation type="submission" date="2019-08" db="EMBL/GenBank/DDBJ databases">
        <title>In-depth cultivation of the pig gut microbiome towards novel bacterial diversity and tailored functional studies.</title>
        <authorList>
            <person name="Wylensek D."/>
            <person name="Hitch T.C.A."/>
            <person name="Clavel T."/>
        </authorList>
    </citation>
    <scope>NUCLEOTIDE SEQUENCE [LARGE SCALE GENOMIC DNA]</scope>
    <source>
        <strain evidence="2 3">SM-530-WT-4B</strain>
    </source>
</reference>
<evidence type="ECO:0000256" key="1">
    <source>
        <dbReference type="SAM" id="Phobius"/>
    </source>
</evidence>
<sequence>MEEKTKIAEYIKSLGVKKIVLIVLGVVLLLNILATVTNSRFDSLKAELDQIKTSAVGQMPSDEIAQVKKDLASMQKSVDELKAFTQNLARAEYDAFKAQLEQMNKHLDEMGKVIGK</sequence>
<comment type="caution">
    <text evidence="2">The sequence shown here is derived from an EMBL/GenBank/DDBJ whole genome shotgun (WGS) entry which is preliminary data.</text>
</comment>
<dbReference type="EMBL" id="VUNH01000001">
    <property type="protein sequence ID" value="MST54673.1"/>
    <property type="molecule type" value="Genomic_DNA"/>
</dbReference>
<proteinExistence type="predicted"/>
<keyword evidence="1" id="KW-0472">Membrane</keyword>
<keyword evidence="1" id="KW-1133">Transmembrane helix</keyword>
<evidence type="ECO:0000313" key="3">
    <source>
        <dbReference type="Proteomes" id="UP000473699"/>
    </source>
</evidence>
<dbReference type="AlphaFoldDB" id="A0A6L5Y907"/>
<keyword evidence="1" id="KW-0812">Transmembrane</keyword>
<dbReference type="Proteomes" id="UP000473699">
    <property type="component" value="Unassembled WGS sequence"/>
</dbReference>
<gene>
    <name evidence="2" type="ORF">FYJ74_01210</name>
</gene>
<organism evidence="2 3">
    <name type="scientific">Pyramidobacter porci</name>
    <dbReference type="NCBI Taxonomy" id="2605789"/>
    <lineage>
        <taxon>Bacteria</taxon>
        <taxon>Thermotogati</taxon>
        <taxon>Synergistota</taxon>
        <taxon>Synergistia</taxon>
        <taxon>Synergistales</taxon>
        <taxon>Dethiosulfovibrionaceae</taxon>
        <taxon>Pyramidobacter</taxon>
    </lineage>
</organism>